<evidence type="ECO:0000313" key="2">
    <source>
        <dbReference type="EMBL" id="MBL0419966.1"/>
    </source>
</evidence>
<dbReference type="Pfam" id="PF13524">
    <property type="entry name" value="Glyco_trans_1_2"/>
    <property type="match status" value="1"/>
</dbReference>
<dbReference type="AlphaFoldDB" id="A0A936ZPC1"/>
<proteinExistence type="predicted"/>
<name>A0A936ZPC1_9BURK</name>
<protein>
    <submittedName>
        <fullName evidence="2">Glycosyltransferase</fullName>
    </submittedName>
</protein>
<comment type="caution">
    <text evidence="2">The sequence shown here is derived from an EMBL/GenBank/DDBJ whole genome shotgun (WGS) entry which is preliminary data.</text>
</comment>
<dbReference type="SUPFAM" id="SSF53756">
    <property type="entry name" value="UDP-Glycosyltransferase/glycogen phosphorylase"/>
    <property type="match status" value="1"/>
</dbReference>
<accession>A0A936ZPC1</accession>
<dbReference type="Proteomes" id="UP000613011">
    <property type="component" value="Unassembled WGS sequence"/>
</dbReference>
<dbReference type="InterPro" id="IPR055259">
    <property type="entry name" value="YkvP/CgeB_Glyco_trans-like"/>
</dbReference>
<sequence>MNLAFFASSLVSAYWNGAATYYRGMVRALHERGHHVTFYEPDAFGRQQHRDMEDPPWAEVVVYAAETEAQVLQTVARARGADLVVKASGVGVHDALLERAVLDLQGPGTRVVFWDVDAPATLDRMHADAADSLRALVPRYDLVLTYGGGEPVRQAYLGLGARECVPIYNALDPATHHPVPPDPRFEGELGFLGNRLPDREARVEEFFLRAASLLPQHRMLLGGSGWQDKPMPANVRYLGHVYTADHNAFNCSPLAVLNISRESMARYGFSPATRVFEAAGAAACLITDAWEGLEQFFEPGREVLVATSGDEVAQRLAALDPASARRIGQAAYARVLAEHTYAHRAAQLDALLEGRTESTPEVAA</sequence>
<gene>
    <name evidence="2" type="ORF">JI739_06365</name>
</gene>
<organism evidence="2 3">
    <name type="scientific">Ramlibacter aurantiacus</name>
    <dbReference type="NCBI Taxonomy" id="2801330"/>
    <lineage>
        <taxon>Bacteria</taxon>
        <taxon>Pseudomonadati</taxon>
        <taxon>Pseudomonadota</taxon>
        <taxon>Betaproteobacteria</taxon>
        <taxon>Burkholderiales</taxon>
        <taxon>Comamonadaceae</taxon>
        <taxon>Ramlibacter</taxon>
    </lineage>
</organism>
<reference evidence="2" key="1">
    <citation type="submission" date="2021-01" db="EMBL/GenBank/DDBJ databases">
        <title>Ramlibacter sp. strain AW1 16S ribosomal RNA gene Genome sequencing and assembly.</title>
        <authorList>
            <person name="Kang M."/>
        </authorList>
    </citation>
    <scope>NUCLEOTIDE SEQUENCE</scope>
    <source>
        <strain evidence="2">AW1</strain>
    </source>
</reference>
<evidence type="ECO:0000259" key="1">
    <source>
        <dbReference type="Pfam" id="PF13524"/>
    </source>
</evidence>
<dbReference type="RefSeq" id="WP_201682964.1">
    <property type="nucleotide sequence ID" value="NZ_JAEQNA010000001.1"/>
</dbReference>
<evidence type="ECO:0000313" key="3">
    <source>
        <dbReference type="Proteomes" id="UP000613011"/>
    </source>
</evidence>
<keyword evidence="3" id="KW-1185">Reference proteome</keyword>
<dbReference type="Gene3D" id="3.40.50.2000">
    <property type="entry name" value="Glycogen Phosphorylase B"/>
    <property type="match status" value="2"/>
</dbReference>
<dbReference type="EMBL" id="JAEQNA010000001">
    <property type="protein sequence ID" value="MBL0419966.1"/>
    <property type="molecule type" value="Genomic_DNA"/>
</dbReference>
<feature type="domain" description="Spore protein YkvP/CgeB glycosyl transferase-like" evidence="1">
    <location>
        <begin position="205"/>
        <end position="348"/>
    </location>
</feature>